<keyword evidence="3" id="KW-1185">Reference proteome</keyword>
<feature type="compositionally biased region" description="Low complexity" evidence="1">
    <location>
        <begin position="134"/>
        <end position="146"/>
    </location>
</feature>
<sequence>MLLTALDVVRQTKVAQLLAEDVPGGSFSTASSVASSTPSLNGGSSKTSIDPDKDDPNDDKKNGKREKTFSRLKRTLSSRGQKLMEKMGASGTRLQRSSSRDNLAHHAKLSPSERISRSTPMLAQPQPDHDRGRSGSVSIRGGPLGS</sequence>
<organism evidence="2 3">
    <name type="scientific">Desmophyllum pertusum</name>
    <dbReference type="NCBI Taxonomy" id="174260"/>
    <lineage>
        <taxon>Eukaryota</taxon>
        <taxon>Metazoa</taxon>
        <taxon>Cnidaria</taxon>
        <taxon>Anthozoa</taxon>
        <taxon>Hexacorallia</taxon>
        <taxon>Scleractinia</taxon>
        <taxon>Caryophylliina</taxon>
        <taxon>Caryophylliidae</taxon>
        <taxon>Desmophyllum</taxon>
    </lineage>
</organism>
<evidence type="ECO:0000313" key="2">
    <source>
        <dbReference type="EMBL" id="KAJ7357816.1"/>
    </source>
</evidence>
<dbReference type="Proteomes" id="UP001163046">
    <property type="component" value="Unassembled WGS sequence"/>
</dbReference>
<comment type="caution">
    <text evidence="2">The sequence shown here is derived from an EMBL/GenBank/DDBJ whole genome shotgun (WGS) entry which is preliminary data.</text>
</comment>
<feature type="compositionally biased region" description="Low complexity" evidence="1">
    <location>
        <begin position="26"/>
        <end position="39"/>
    </location>
</feature>
<dbReference type="AlphaFoldDB" id="A0A9W9YMG7"/>
<dbReference type="EMBL" id="MU827317">
    <property type="protein sequence ID" value="KAJ7357816.1"/>
    <property type="molecule type" value="Genomic_DNA"/>
</dbReference>
<name>A0A9W9YMG7_9CNID</name>
<evidence type="ECO:0000313" key="3">
    <source>
        <dbReference type="Proteomes" id="UP001163046"/>
    </source>
</evidence>
<evidence type="ECO:0000256" key="1">
    <source>
        <dbReference type="SAM" id="MobiDB-lite"/>
    </source>
</evidence>
<reference evidence="2" key="1">
    <citation type="submission" date="2023-01" db="EMBL/GenBank/DDBJ databases">
        <title>Genome assembly of the deep-sea coral Lophelia pertusa.</title>
        <authorList>
            <person name="Herrera S."/>
            <person name="Cordes E."/>
        </authorList>
    </citation>
    <scope>NUCLEOTIDE SEQUENCE</scope>
    <source>
        <strain evidence="2">USNM1676648</strain>
        <tissue evidence="2">Polyp</tissue>
    </source>
</reference>
<proteinExistence type="predicted"/>
<accession>A0A9W9YMG7</accession>
<protein>
    <submittedName>
        <fullName evidence="2">Uncharacterized protein</fullName>
    </submittedName>
</protein>
<feature type="region of interest" description="Disordered" evidence="1">
    <location>
        <begin position="20"/>
        <end position="146"/>
    </location>
</feature>
<gene>
    <name evidence="2" type="ORF">OS493_022626</name>
</gene>
<feature type="compositionally biased region" description="Basic and acidic residues" evidence="1">
    <location>
        <begin position="58"/>
        <end position="69"/>
    </location>
</feature>